<accession>A0A380JFZ9</accession>
<evidence type="ECO:0000256" key="1">
    <source>
        <dbReference type="ARBA" id="ARBA00023125"/>
    </source>
</evidence>
<dbReference type="AlphaFoldDB" id="A0A380JFZ9"/>
<dbReference type="PANTHER" id="PTHR30204">
    <property type="entry name" value="REDOX-CYCLING DRUG-SENSING TRANSCRIPTIONAL ACTIVATOR SOXR"/>
    <property type="match status" value="1"/>
</dbReference>
<dbReference type="Proteomes" id="UP000254082">
    <property type="component" value="Unassembled WGS sequence"/>
</dbReference>
<feature type="domain" description="HTH merR-type" evidence="3">
    <location>
        <begin position="3"/>
        <end position="71"/>
    </location>
</feature>
<organism evidence="4 5">
    <name type="scientific">Streptococcus downei MFe28</name>
    <dbReference type="NCBI Taxonomy" id="764290"/>
    <lineage>
        <taxon>Bacteria</taxon>
        <taxon>Bacillati</taxon>
        <taxon>Bacillota</taxon>
        <taxon>Bacilli</taxon>
        <taxon>Lactobacillales</taxon>
        <taxon>Streptococcaceae</taxon>
        <taxon>Streptococcus</taxon>
    </lineage>
</organism>
<dbReference type="PANTHER" id="PTHR30204:SF98">
    <property type="entry name" value="HTH-TYPE TRANSCRIPTIONAL REGULATOR ADHR"/>
    <property type="match status" value="1"/>
</dbReference>
<dbReference type="GO" id="GO:0003700">
    <property type="term" value="F:DNA-binding transcription factor activity"/>
    <property type="evidence" value="ECO:0007669"/>
    <property type="project" value="InterPro"/>
</dbReference>
<dbReference type="GO" id="GO:0003677">
    <property type="term" value="F:DNA binding"/>
    <property type="evidence" value="ECO:0007669"/>
    <property type="project" value="UniProtKB-KW"/>
</dbReference>
<dbReference type="InterPro" id="IPR000551">
    <property type="entry name" value="MerR-type_HTH_dom"/>
</dbReference>
<keyword evidence="1" id="KW-0238">DNA-binding</keyword>
<dbReference type="InterPro" id="IPR009061">
    <property type="entry name" value="DNA-bd_dom_put_sf"/>
</dbReference>
<dbReference type="CDD" id="cd01109">
    <property type="entry name" value="HTH_YyaN"/>
    <property type="match status" value="1"/>
</dbReference>
<sequence>MKNYSISEFSKLCHLSIYTLRYYEKEGLLKPSRDSGNRRKYSATDLNWVAFINRLKDTGMPLKEIKHYSDLRREGNSTLEERMELLNHHTHRLDKEIEQLLEHRKKLTQKIIYYQEAIEDYRQKKTSNP</sequence>
<dbReference type="SMART" id="SM00422">
    <property type="entry name" value="HTH_MERR"/>
    <property type="match status" value="1"/>
</dbReference>
<evidence type="ECO:0000313" key="5">
    <source>
        <dbReference type="Proteomes" id="UP000254082"/>
    </source>
</evidence>
<proteinExistence type="predicted"/>
<dbReference type="EMBL" id="UHFA01000002">
    <property type="protein sequence ID" value="SUN37212.1"/>
    <property type="molecule type" value="Genomic_DNA"/>
</dbReference>
<name>A0A380JFZ9_STRDO</name>
<evidence type="ECO:0000259" key="3">
    <source>
        <dbReference type="PROSITE" id="PS50937"/>
    </source>
</evidence>
<dbReference type="PRINTS" id="PR00040">
    <property type="entry name" value="HTHMERR"/>
</dbReference>
<dbReference type="InterPro" id="IPR047057">
    <property type="entry name" value="MerR_fam"/>
</dbReference>
<keyword evidence="5" id="KW-1185">Reference proteome</keyword>
<feature type="coiled-coil region" evidence="2">
    <location>
        <begin position="90"/>
        <end position="124"/>
    </location>
</feature>
<dbReference type="OrthoDB" id="9811174at2"/>
<dbReference type="SUPFAM" id="SSF46955">
    <property type="entry name" value="Putative DNA-binding domain"/>
    <property type="match status" value="1"/>
</dbReference>
<dbReference type="Gene3D" id="1.10.1660.10">
    <property type="match status" value="1"/>
</dbReference>
<gene>
    <name evidence="4" type="primary">adhR_3</name>
    <name evidence="4" type="ORF">NCTC11391_01976</name>
</gene>
<keyword evidence="2" id="KW-0175">Coiled coil</keyword>
<evidence type="ECO:0000256" key="2">
    <source>
        <dbReference type="SAM" id="Coils"/>
    </source>
</evidence>
<dbReference type="RefSeq" id="WP_019784487.1">
    <property type="nucleotide sequence ID" value="NZ_UHFA01000002.1"/>
</dbReference>
<dbReference type="PROSITE" id="PS50937">
    <property type="entry name" value="HTH_MERR_2"/>
    <property type="match status" value="1"/>
</dbReference>
<dbReference type="Pfam" id="PF13411">
    <property type="entry name" value="MerR_1"/>
    <property type="match status" value="1"/>
</dbReference>
<evidence type="ECO:0000313" key="4">
    <source>
        <dbReference type="EMBL" id="SUN37212.1"/>
    </source>
</evidence>
<reference evidence="4 5" key="1">
    <citation type="submission" date="2018-06" db="EMBL/GenBank/DDBJ databases">
        <authorList>
            <consortium name="Pathogen Informatics"/>
            <person name="Doyle S."/>
        </authorList>
    </citation>
    <scope>NUCLEOTIDE SEQUENCE [LARGE SCALE GENOMIC DNA]</scope>
    <source>
        <strain evidence="5">NCTC 11391</strain>
    </source>
</reference>
<protein>
    <submittedName>
        <fullName evidence="4">Transcriptional regulator</fullName>
    </submittedName>
</protein>